<feature type="signal peptide" evidence="12">
    <location>
        <begin position="1"/>
        <end position="27"/>
    </location>
</feature>
<dbReference type="FunFam" id="3.80.10.10:FF:000095">
    <property type="entry name" value="LRR receptor-like serine/threonine-protein kinase GSO1"/>
    <property type="match status" value="1"/>
</dbReference>
<reference evidence="14" key="1">
    <citation type="journal article" date="2019" name="Toxins">
        <title>Detection of Abrin-Like and Prepropulchellin-Like Toxin Genes and Transcripts Using Whole Genome Sequencing and Full-Length Transcript Sequencing of Abrus precatorius.</title>
        <authorList>
            <person name="Hovde B.T."/>
            <person name="Daligault H.E."/>
            <person name="Hanschen E.R."/>
            <person name="Kunde Y.A."/>
            <person name="Johnson M.B."/>
            <person name="Starkenburg S.R."/>
            <person name="Johnson S.L."/>
        </authorList>
    </citation>
    <scope>NUCLEOTIDE SEQUENCE [LARGE SCALE GENOMIC DNA]</scope>
</reference>
<evidence type="ECO:0000256" key="2">
    <source>
        <dbReference type="ARBA" id="ARBA00009592"/>
    </source>
</evidence>
<dbReference type="Gene3D" id="3.80.10.10">
    <property type="entry name" value="Ribonuclease Inhibitor"/>
    <property type="match status" value="4"/>
</dbReference>
<feature type="chain" id="PRO_5034680508" evidence="12">
    <location>
        <begin position="28"/>
        <end position="995"/>
    </location>
</feature>
<proteinExistence type="inferred from homology"/>
<protein>
    <submittedName>
        <fullName evidence="15">Receptor-like protein EIX2</fullName>
    </submittedName>
</protein>
<reference evidence="15" key="2">
    <citation type="submission" date="2025-08" db="UniProtKB">
        <authorList>
            <consortium name="RefSeq"/>
        </authorList>
    </citation>
    <scope>IDENTIFICATION</scope>
    <source>
        <tissue evidence="15">Young leaves</tissue>
    </source>
</reference>
<keyword evidence="10" id="KW-0675">Receptor</keyword>
<dbReference type="SMART" id="SM00369">
    <property type="entry name" value="LRR_TYP"/>
    <property type="match status" value="9"/>
</dbReference>
<accession>A0A8B8LX32</accession>
<dbReference type="Pfam" id="PF00560">
    <property type="entry name" value="LRR_1"/>
    <property type="match status" value="8"/>
</dbReference>
<evidence type="ECO:0000256" key="3">
    <source>
        <dbReference type="ARBA" id="ARBA00022475"/>
    </source>
</evidence>
<evidence type="ECO:0000256" key="4">
    <source>
        <dbReference type="ARBA" id="ARBA00022614"/>
    </source>
</evidence>
<dbReference type="KEGG" id="aprc:113868092"/>
<keyword evidence="6 12" id="KW-0732">Signal</keyword>
<dbReference type="InterPro" id="IPR013210">
    <property type="entry name" value="LRR_N_plant-typ"/>
</dbReference>
<evidence type="ECO:0000256" key="7">
    <source>
        <dbReference type="ARBA" id="ARBA00022737"/>
    </source>
</evidence>
<evidence type="ECO:0000256" key="6">
    <source>
        <dbReference type="ARBA" id="ARBA00022729"/>
    </source>
</evidence>
<comment type="similarity">
    <text evidence="2">Belongs to the RLP family.</text>
</comment>
<dbReference type="InterPro" id="IPR003591">
    <property type="entry name" value="Leu-rich_rpt_typical-subtyp"/>
</dbReference>
<dbReference type="PANTHER" id="PTHR48063">
    <property type="entry name" value="LRR RECEPTOR-LIKE KINASE"/>
    <property type="match status" value="1"/>
</dbReference>
<dbReference type="AlphaFoldDB" id="A0A8B8LX32"/>
<evidence type="ECO:0000256" key="11">
    <source>
        <dbReference type="ARBA" id="ARBA00023180"/>
    </source>
</evidence>
<dbReference type="FunFam" id="3.80.10.10:FF:000213">
    <property type="entry name" value="Tyrosine-sulfated glycopeptide receptor 1"/>
    <property type="match status" value="1"/>
</dbReference>
<keyword evidence="11" id="KW-0325">Glycoprotein</keyword>
<keyword evidence="14" id="KW-1185">Reference proteome</keyword>
<dbReference type="GO" id="GO:0005886">
    <property type="term" value="C:plasma membrane"/>
    <property type="evidence" value="ECO:0007669"/>
    <property type="project" value="UniProtKB-SubCell"/>
</dbReference>
<evidence type="ECO:0000259" key="13">
    <source>
        <dbReference type="Pfam" id="PF08263"/>
    </source>
</evidence>
<keyword evidence="8" id="KW-1133">Transmembrane helix</keyword>
<dbReference type="Pfam" id="PF08263">
    <property type="entry name" value="LRRNT_2"/>
    <property type="match status" value="1"/>
</dbReference>
<evidence type="ECO:0000313" key="14">
    <source>
        <dbReference type="Proteomes" id="UP000694853"/>
    </source>
</evidence>
<dbReference type="InterPro" id="IPR032675">
    <property type="entry name" value="LRR_dom_sf"/>
</dbReference>
<name>A0A8B8LX32_ABRPR</name>
<keyword evidence="9" id="KW-0472">Membrane</keyword>
<dbReference type="GeneID" id="113868092"/>
<feature type="domain" description="Leucine-rich repeat-containing N-terminal plant-type" evidence="13">
    <location>
        <begin position="35"/>
        <end position="75"/>
    </location>
</feature>
<sequence>MHCVIMNSIFSLFCLALLTFPIVICKASRDVVCIPSESETLVKLKDHLIDHSNRLSSWNATANTNCCEWLGVVCSNITAHVVELHLSITPPSDEYDDVAYDAFVKSSFGGEINPCLVDLKHLNYLDLSGNDFGGMQIPTFIGAITSLTYLNLSNAGFSGKIPPQFGNLTNLVHLGLASYYDKGAMFAENLDWLSGLSNLQYVDLRAADLSKSFDWLQTLSALPSLTDLHLSYCIVHPYNQPSLLNFSSLLTLDLSFTHFSSVVPKWIFGLRRLVSLQLSGNQFEGPIPDGLQNLTLLENLDLYYNSFSSLPDWIYSFRHLKFLDLSYNNLCGNISDALGNLTSLVALYFSANQIEGRIPTSLGNLCNIREVGFSRLKLNQRVSEILEILAPCISHGLTSLQVGSSHLSGNLTDQIGMFKNIEMLHLYNNSIDGALPPSFRKLSSLRVLDLSNNLFNGNPFESLGSISKLSYLSIGDNRFQGVVKEDDLANLTNLKRFYARGNNFSLEVTPNWSPRFQVTRLTLSSWNLGPKFPSWIQSQKYLNALRISNTGISDSIPTWFWETFSQASDMDLSHNSIHGELPNTLDLSSNRSRGQLPQLFDKMIRLDLSHNLFSGSMTEFLCKNHDKPKKLEFLNLASNNLSREIPDCWLMWPYLVDVNLQSNHFTGNLPSSVGSLSLLQSLQFRNNTLSGNFPPILKNTSELISLDLGENNFSGNIPSWIGERLINLKFLRLRSNKFFSHIPSQICALKSLQVLDLANNSFSGNIPNCFNHLNAMMLPNRSTDPFILSSSVNSSESGVVSMHLWLKGRGDEYQNILGLITSIDLSDNKLIGEMPREITNLDGLNFLNLSHNQLTGHIPQSIGSLQSLDFSRNQLSGEIPTTISNLSFISLLNLSYNHLKGKIPTGTQLQSLEASNFVDNNLCGEPLPINCISNGKIPNIDQNGNESEGHEVNWFSVSMAFGFMVGFWAVVAPSFMYKSWSSVYFCIINYLWSKL</sequence>
<keyword evidence="7" id="KW-0677">Repeat</keyword>
<organism evidence="14 15">
    <name type="scientific">Abrus precatorius</name>
    <name type="common">Indian licorice</name>
    <name type="synonym">Glycine abrus</name>
    <dbReference type="NCBI Taxonomy" id="3816"/>
    <lineage>
        <taxon>Eukaryota</taxon>
        <taxon>Viridiplantae</taxon>
        <taxon>Streptophyta</taxon>
        <taxon>Embryophyta</taxon>
        <taxon>Tracheophyta</taxon>
        <taxon>Spermatophyta</taxon>
        <taxon>Magnoliopsida</taxon>
        <taxon>eudicotyledons</taxon>
        <taxon>Gunneridae</taxon>
        <taxon>Pentapetalae</taxon>
        <taxon>rosids</taxon>
        <taxon>fabids</taxon>
        <taxon>Fabales</taxon>
        <taxon>Fabaceae</taxon>
        <taxon>Papilionoideae</taxon>
        <taxon>50 kb inversion clade</taxon>
        <taxon>NPAAA clade</taxon>
        <taxon>indigoferoid/millettioid clade</taxon>
        <taxon>Abreae</taxon>
        <taxon>Abrus</taxon>
    </lineage>
</organism>
<evidence type="ECO:0000256" key="8">
    <source>
        <dbReference type="ARBA" id="ARBA00022989"/>
    </source>
</evidence>
<dbReference type="InterPro" id="IPR001611">
    <property type="entry name" value="Leu-rich_rpt"/>
</dbReference>
<keyword evidence="4" id="KW-0433">Leucine-rich repeat</keyword>
<evidence type="ECO:0000313" key="15">
    <source>
        <dbReference type="RefSeq" id="XP_027359459.1"/>
    </source>
</evidence>
<dbReference type="SUPFAM" id="SSF52058">
    <property type="entry name" value="L domain-like"/>
    <property type="match status" value="2"/>
</dbReference>
<dbReference type="PANTHER" id="PTHR48063:SF63">
    <property type="entry name" value="LEUCINE-RICH RECEPTOR-LIKE KINASE FAMILY PROTEIN"/>
    <property type="match status" value="1"/>
</dbReference>
<evidence type="ECO:0000256" key="10">
    <source>
        <dbReference type="ARBA" id="ARBA00023170"/>
    </source>
</evidence>
<dbReference type="RefSeq" id="XP_027359459.1">
    <property type="nucleotide sequence ID" value="XM_027503658.1"/>
</dbReference>
<keyword evidence="3" id="KW-1003">Cell membrane</keyword>
<dbReference type="Proteomes" id="UP000694853">
    <property type="component" value="Unplaced"/>
</dbReference>
<dbReference type="Pfam" id="PF13855">
    <property type="entry name" value="LRR_8"/>
    <property type="match status" value="1"/>
</dbReference>
<dbReference type="InterPro" id="IPR046956">
    <property type="entry name" value="RLP23-like"/>
</dbReference>
<keyword evidence="5" id="KW-0812">Transmembrane</keyword>
<dbReference type="OrthoDB" id="1600340at2759"/>
<evidence type="ECO:0000256" key="5">
    <source>
        <dbReference type="ARBA" id="ARBA00022692"/>
    </source>
</evidence>
<evidence type="ECO:0000256" key="1">
    <source>
        <dbReference type="ARBA" id="ARBA00004251"/>
    </source>
</evidence>
<evidence type="ECO:0000256" key="12">
    <source>
        <dbReference type="SAM" id="SignalP"/>
    </source>
</evidence>
<gene>
    <name evidence="15" type="primary">LOC113868092</name>
</gene>
<comment type="subcellular location">
    <subcellularLocation>
        <location evidence="1">Cell membrane</location>
        <topology evidence="1">Single-pass type I membrane protein</topology>
    </subcellularLocation>
</comment>
<evidence type="ECO:0000256" key="9">
    <source>
        <dbReference type="ARBA" id="ARBA00023136"/>
    </source>
</evidence>
<dbReference type="SUPFAM" id="SSF52047">
    <property type="entry name" value="RNI-like"/>
    <property type="match status" value="1"/>
</dbReference>